<dbReference type="InterPro" id="IPR013861">
    <property type="entry name" value="TMEM115/Pdh1/Rbl19"/>
</dbReference>
<gene>
    <name evidence="7" type="ORF">EB796_001782</name>
</gene>
<dbReference type="GO" id="GO:0006890">
    <property type="term" value="P:retrograde vesicle-mediated transport, Golgi to endoplasmic reticulum"/>
    <property type="evidence" value="ECO:0007669"/>
    <property type="project" value="InterPro"/>
</dbReference>
<dbReference type="GO" id="GO:0005794">
    <property type="term" value="C:Golgi apparatus"/>
    <property type="evidence" value="ECO:0007669"/>
    <property type="project" value="TreeGrafter"/>
</dbReference>
<evidence type="ECO:0000256" key="6">
    <source>
        <dbReference type="SAM" id="Phobius"/>
    </source>
</evidence>
<evidence type="ECO:0000256" key="5">
    <source>
        <dbReference type="SAM" id="MobiDB-lite"/>
    </source>
</evidence>
<dbReference type="PANTHER" id="PTHR13377">
    <property type="entry name" value="PLACENTAL PROTEIN 6"/>
    <property type="match status" value="1"/>
</dbReference>
<accession>A0A7J7KP16</accession>
<name>A0A7J7KP16_BUGNE</name>
<protein>
    <submittedName>
        <fullName evidence="7">TMEM115</fullName>
    </submittedName>
</protein>
<dbReference type="EMBL" id="VXIV02000200">
    <property type="protein sequence ID" value="KAF6039930.1"/>
    <property type="molecule type" value="Genomic_DNA"/>
</dbReference>
<dbReference type="SMART" id="SM01160">
    <property type="entry name" value="DUF1751"/>
    <property type="match status" value="1"/>
</dbReference>
<evidence type="ECO:0000313" key="7">
    <source>
        <dbReference type="EMBL" id="KAF6039930.1"/>
    </source>
</evidence>
<dbReference type="OrthoDB" id="73612at2759"/>
<reference evidence="7" key="1">
    <citation type="submission" date="2020-06" db="EMBL/GenBank/DDBJ databases">
        <title>Draft genome of Bugula neritina, a colonial animal packing powerful symbionts and potential medicines.</title>
        <authorList>
            <person name="Rayko M."/>
        </authorList>
    </citation>
    <scope>NUCLEOTIDE SEQUENCE [LARGE SCALE GENOMIC DNA]</scope>
    <source>
        <strain evidence="7">Kwan_BN1</strain>
    </source>
</reference>
<keyword evidence="4 6" id="KW-0472">Membrane</keyword>
<keyword evidence="8" id="KW-1185">Reference proteome</keyword>
<organism evidence="7 8">
    <name type="scientific">Bugula neritina</name>
    <name type="common">Brown bryozoan</name>
    <name type="synonym">Sertularia neritina</name>
    <dbReference type="NCBI Taxonomy" id="10212"/>
    <lineage>
        <taxon>Eukaryota</taxon>
        <taxon>Metazoa</taxon>
        <taxon>Spiralia</taxon>
        <taxon>Lophotrochozoa</taxon>
        <taxon>Bryozoa</taxon>
        <taxon>Gymnolaemata</taxon>
        <taxon>Cheilostomatida</taxon>
        <taxon>Flustrina</taxon>
        <taxon>Buguloidea</taxon>
        <taxon>Bugulidae</taxon>
        <taxon>Bugula</taxon>
    </lineage>
</organism>
<dbReference type="PANTHER" id="PTHR13377:SF3">
    <property type="entry name" value="TRANSMEMBRANE PROTEIN 115"/>
    <property type="match status" value="1"/>
</dbReference>
<dbReference type="Pfam" id="PF08551">
    <property type="entry name" value="DUF1751"/>
    <property type="match status" value="1"/>
</dbReference>
<comment type="caution">
    <text evidence="7">The sequence shown here is derived from an EMBL/GenBank/DDBJ whole genome shotgun (WGS) entry which is preliminary data.</text>
</comment>
<dbReference type="Proteomes" id="UP000593567">
    <property type="component" value="Unassembled WGS sequence"/>
</dbReference>
<feature type="transmembrane region" description="Helical" evidence="6">
    <location>
        <begin position="25"/>
        <end position="50"/>
    </location>
</feature>
<evidence type="ECO:0000256" key="3">
    <source>
        <dbReference type="ARBA" id="ARBA00022989"/>
    </source>
</evidence>
<dbReference type="AlphaFoldDB" id="A0A7J7KP16"/>
<feature type="region of interest" description="Disordered" evidence="5">
    <location>
        <begin position="254"/>
        <end position="281"/>
    </location>
</feature>
<sequence>MVVVDICVVIMSGKIIEPLWSPLQIGIFFAVVTSSAALITAGFYVIFYYVTGNTDYLFETHIHGLGAYIGGFCVTVKQLMPEEVLLRLPLGKIRAKHVPLICLSIAITLSACGVLNGPYAIHFGFGVLISWIYLRFYQKHGNGNTGDMAEEFSFASFFPPPLEIFVAIISNTIFSLLIRIKVCKKPQRKYDVSSPTTITVTLPGTDPVDAERRRQLAIKALNERLSKAGEETSWPGLEDDDDVKDIPEVTVAMETLDSSTPAANEDLVATDINNANTTPNS</sequence>
<feature type="transmembrane region" description="Helical" evidence="6">
    <location>
        <begin position="101"/>
        <end position="134"/>
    </location>
</feature>
<comment type="subcellular location">
    <subcellularLocation>
        <location evidence="1">Membrane</location>
        <topology evidence="1">Multi-pass membrane protein</topology>
    </subcellularLocation>
</comment>
<evidence type="ECO:0000313" key="8">
    <source>
        <dbReference type="Proteomes" id="UP000593567"/>
    </source>
</evidence>
<dbReference type="GO" id="GO:0016020">
    <property type="term" value="C:membrane"/>
    <property type="evidence" value="ECO:0007669"/>
    <property type="project" value="UniProtKB-SubCell"/>
</dbReference>
<keyword evidence="2 6" id="KW-0812">Transmembrane</keyword>
<proteinExistence type="predicted"/>
<evidence type="ECO:0000256" key="2">
    <source>
        <dbReference type="ARBA" id="ARBA00022692"/>
    </source>
</evidence>
<evidence type="ECO:0000256" key="4">
    <source>
        <dbReference type="ARBA" id="ARBA00023136"/>
    </source>
</evidence>
<feature type="transmembrane region" description="Helical" evidence="6">
    <location>
        <begin position="154"/>
        <end position="178"/>
    </location>
</feature>
<keyword evidence="3 6" id="KW-1133">Transmembrane helix</keyword>
<evidence type="ECO:0000256" key="1">
    <source>
        <dbReference type="ARBA" id="ARBA00004141"/>
    </source>
</evidence>
<feature type="compositionally biased region" description="Polar residues" evidence="5">
    <location>
        <begin position="271"/>
        <end position="281"/>
    </location>
</feature>